<dbReference type="EMBL" id="VUJV01000005">
    <property type="protein sequence ID" value="KAA1417824.1"/>
    <property type="molecule type" value="Genomic_DNA"/>
</dbReference>
<dbReference type="Proteomes" id="UP000325003">
    <property type="component" value="Unassembled WGS sequence"/>
</dbReference>
<name>A0A5B1LC17_9ACTN</name>
<evidence type="ECO:0000313" key="2">
    <source>
        <dbReference type="Proteomes" id="UP000325003"/>
    </source>
</evidence>
<accession>A0A5B1LC17</accession>
<dbReference type="AlphaFoldDB" id="A0A5B1LC17"/>
<sequence length="90" mass="9679">MSDAPLPGANPVAELLAGVRRYIAPEIDGTSAPEPAVAVPTDDAQWEELATAVDELVEVVLVQQDLIENMLLRMSRLEGRTVDAKVRRGA</sequence>
<keyword evidence="2" id="KW-1185">Reference proteome</keyword>
<reference evidence="1 2" key="2">
    <citation type="submission" date="2019-09" db="EMBL/GenBank/DDBJ databases">
        <authorList>
            <person name="Jin C."/>
        </authorList>
    </citation>
    <scope>NUCLEOTIDE SEQUENCE [LARGE SCALE GENOMIC DNA]</scope>
    <source>
        <strain evidence="1 2">BN130099</strain>
    </source>
</reference>
<protein>
    <submittedName>
        <fullName evidence="1">Uncharacterized protein</fullName>
    </submittedName>
</protein>
<dbReference type="RefSeq" id="WP_149729393.1">
    <property type="nucleotide sequence ID" value="NZ_VUJV01000005.1"/>
</dbReference>
<gene>
    <name evidence="1" type="ORF">F0U44_16195</name>
</gene>
<organism evidence="1 2">
    <name type="scientific">Nocardioides humilatus</name>
    <dbReference type="NCBI Taxonomy" id="2607660"/>
    <lineage>
        <taxon>Bacteria</taxon>
        <taxon>Bacillati</taxon>
        <taxon>Actinomycetota</taxon>
        <taxon>Actinomycetes</taxon>
        <taxon>Propionibacteriales</taxon>
        <taxon>Nocardioidaceae</taxon>
        <taxon>Nocardioides</taxon>
    </lineage>
</organism>
<evidence type="ECO:0000313" key="1">
    <source>
        <dbReference type="EMBL" id="KAA1417824.1"/>
    </source>
</evidence>
<reference evidence="1 2" key="1">
    <citation type="submission" date="2019-09" db="EMBL/GenBank/DDBJ databases">
        <title>Nocardioides panacisoli sp. nov., isolated from the soil of a ginseng field.</title>
        <authorList>
            <person name="Cho C."/>
        </authorList>
    </citation>
    <scope>NUCLEOTIDE SEQUENCE [LARGE SCALE GENOMIC DNA]</scope>
    <source>
        <strain evidence="1 2">BN130099</strain>
    </source>
</reference>
<proteinExistence type="predicted"/>
<comment type="caution">
    <text evidence="1">The sequence shown here is derived from an EMBL/GenBank/DDBJ whole genome shotgun (WGS) entry which is preliminary data.</text>
</comment>